<organism evidence="1 2">
    <name type="scientific">Halorubellus litoreus</name>
    <dbReference type="NCBI Taxonomy" id="755308"/>
    <lineage>
        <taxon>Archaea</taxon>
        <taxon>Methanobacteriati</taxon>
        <taxon>Methanobacteriota</taxon>
        <taxon>Stenosarchaea group</taxon>
        <taxon>Halobacteria</taxon>
        <taxon>Halobacteriales</taxon>
        <taxon>Halorubellaceae</taxon>
        <taxon>Halorubellus</taxon>
    </lineage>
</organism>
<dbReference type="EMBL" id="JBHSXN010000003">
    <property type="protein sequence ID" value="MFC6954540.1"/>
    <property type="molecule type" value="Genomic_DNA"/>
</dbReference>
<comment type="caution">
    <text evidence="1">The sequence shown here is derived from an EMBL/GenBank/DDBJ whole genome shotgun (WGS) entry which is preliminary data.</text>
</comment>
<sequence>MTDLERAWAGVDDDPDLERDLGYRPFDVEVVVAEQYGQLLFLPSDDDILEEDSFVVADESLVVDLADWR</sequence>
<dbReference type="AlphaFoldDB" id="A0ABD5VGQ1"/>
<keyword evidence="2" id="KW-1185">Reference proteome</keyword>
<protein>
    <recommendedName>
        <fullName evidence="3">Halobacterial output domain-containing protein</fullName>
    </recommendedName>
</protein>
<name>A0ABD5VGQ1_9EURY</name>
<proteinExistence type="predicted"/>
<dbReference type="RefSeq" id="WP_227133037.1">
    <property type="nucleotide sequence ID" value="NZ_JAZAQL010000003.1"/>
</dbReference>
<evidence type="ECO:0000313" key="2">
    <source>
        <dbReference type="Proteomes" id="UP001596395"/>
    </source>
</evidence>
<dbReference type="Proteomes" id="UP001596395">
    <property type="component" value="Unassembled WGS sequence"/>
</dbReference>
<evidence type="ECO:0008006" key="3">
    <source>
        <dbReference type="Google" id="ProtNLM"/>
    </source>
</evidence>
<evidence type="ECO:0000313" key="1">
    <source>
        <dbReference type="EMBL" id="MFC6954540.1"/>
    </source>
</evidence>
<accession>A0ABD5VGQ1</accession>
<reference evidence="1 2" key="1">
    <citation type="journal article" date="2019" name="Int. J. Syst. Evol. Microbiol.">
        <title>The Global Catalogue of Microorganisms (GCM) 10K type strain sequencing project: providing services to taxonomists for standard genome sequencing and annotation.</title>
        <authorList>
            <consortium name="The Broad Institute Genomics Platform"/>
            <consortium name="The Broad Institute Genome Sequencing Center for Infectious Disease"/>
            <person name="Wu L."/>
            <person name="Ma J."/>
        </authorList>
    </citation>
    <scope>NUCLEOTIDE SEQUENCE [LARGE SCALE GENOMIC DNA]</scope>
    <source>
        <strain evidence="1 2">GX26</strain>
    </source>
</reference>
<gene>
    <name evidence="1" type="ORF">ACFQGB_16875</name>
</gene>